<dbReference type="PANTHER" id="PTHR47663:SF2">
    <property type="entry name" value="ARABINOLYTIC TRANSCRIPTIONAL ACTIVATOR ARAR-RELATED"/>
    <property type="match status" value="1"/>
</dbReference>
<evidence type="ECO:0000313" key="13">
    <source>
        <dbReference type="EMBL" id="KEF59384.1"/>
    </source>
</evidence>
<dbReference type="GO" id="GO:0006351">
    <property type="term" value="P:DNA-templated transcription"/>
    <property type="evidence" value="ECO:0007669"/>
    <property type="project" value="InterPro"/>
</dbReference>
<dbReference type="VEuPathDB" id="FungiDB:A1O9_04228"/>
<keyword evidence="8" id="KW-0539">Nucleus</keyword>
<organism evidence="13 14">
    <name type="scientific">Exophiala aquamarina CBS 119918</name>
    <dbReference type="NCBI Taxonomy" id="1182545"/>
    <lineage>
        <taxon>Eukaryota</taxon>
        <taxon>Fungi</taxon>
        <taxon>Dikarya</taxon>
        <taxon>Ascomycota</taxon>
        <taxon>Pezizomycotina</taxon>
        <taxon>Eurotiomycetes</taxon>
        <taxon>Chaetothyriomycetidae</taxon>
        <taxon>Chaetothyriales</taxon>
        <taxon>Herpotrichiellaceae</taxon>
        <taxon>Exophiala</taxon>
    </lineage>
</organism>
<keyword evidence="14" id="KW-1185">Reference proteome</keyword>
<dbReference type="Proteomes" id="UP000027920">
    <property type="component" value="Unassembled WGS sequence"/>
</dbReference>
<dbReference type="InterPro" id="IPR051439">
    <property type="entry name" value="XlnR/Xlr1"/>
</dbReference>
<evidence type="ECO:0000313" key="14">
    <source>
        <dbReference type="Proteomes" id="UP000027920"/>
    </source>
</evidence>
<dbReference type="SMART" id="SM00355">
    <property type="entry name" value="ZnF_C2H2"/>
    <property type="match status" value="1"/>
</dbReference>
<evidence type="ECO:0000256" key="2">
    <source>
        <dbReference type="ARBA" id="ARBA00022737"/>
    </source>
</evidence>
<dbReference type="OrthoDB" id="435881at2759"/>
<feature type="domain" description="C2H2-type" evidence="12">
    <location>
        <begin position="15"/>
        <end position="45"/>
    </location>
</feature>
<keyword evidence="4" id="KW-0862">Zinc</keyword>
<dbReference type="InterPro" id="IPR001138">
    <property type="entry name" value="Zn2Cys6_DnaBD"/>
</dbReference>
<evidence type="ECO:0000256" key="5">
    <source>
        <dbReference type="ARBA" id="ARBA00023015"/>
    </source>
</evidence>
<gene>
    <name evidence="13" type="ORF">A1O9_04228</name>
</gene>
<feature type="compositionally biased region" description="Low complexity" evidence="10">
    <location>
        <begin position="110"/>
        <end position="123"/>
    </location>
</feature>
<dbReference type="CDD" id="cd00067">
    <property type="entry name" value="GAL4"/>
    <property type="match status" value="1"/>
</dbReference>
<dbReference type="Pfam" id="PF04082">
    <property type="entry name" value="Fungal_trans"/>
    <property type="match status" value="1"/>
</dbReference>
<evidence type="ECO:0000256" key="3">
    <source>
        <dbReference type="ARBA" id="ARBA00022771"/>
    </source>
</evidence>
<feature type="compositionally biased region" description="Polar residues" evidence="10">
    <location>
        <begin position="91"/>
        <end position="106"/>
    </location>
</feature>
<protein>
    <recommendedName>
        <fullName evidence="15">Zn(2)-C6 fungal-type domain-containing protein</fullName>
    </recommendedName>
</protein>
<dbReference type="InterPro" id="IPR007219">
    <property type="entry name" value="XnlR_reg_dom"/>
</dbReference>
<evidence type="ECO:0000259" key="11">
    <source>
        <dbReference type="PROSITE" id="PS50048"/>
    </source>
</evidence>
<dbReference type="Gene3D" id="4.10.240.10">
    <property type="entry name" value="Zn(2)-C6 fungal-type DNA-binding domain"/>
    <property type="match status" value="1"/>
</dbReference>
<name>A0A072PGZ6_9EURO</name>
<dbReference type="SMART" id="SM00066">
    <property type="entry name" value="GAL4"/>
    <property type="match status" value="1"/>
</dbReference>
<keyword evidence="1" id="KW-0479">Metal-binding</keyword>
<evidence type="ECO:0000256" key="6">
    <source>
        <dbReference type="ARBA" id="ARBA00023125"/>
    </source>
</evidence>
<dbReference type="InterPro" id="IPR036864">
    <property type="entry name" value="Zn2-C6_fun-type_DNA-bd_sf"/>
</dbReference>
<dbReference type="PROSITE" id="PS50157">
    <property type="entry name" value="ZINC_FINGER_C2H2_2"/>
    <property type="match status" value="1"/>
</dbReference>
<keyword evidence="2" id="KW-0677">Repeat</keyword>
<evidence type="ECO:0000256" key="9">
    <source>
        <dbReference type="PROSITE-ProRule" id="PRU00042"/>
    </source>
</evidence>
<dbReference type="CDD" id="cd12148">
    <property type="entry name" value="fungal_TF_MHR"/>
    <property type="match status" value="1"/>
</dbReference>
<dbReference type="STRING" id="1182545.A0A072PGZ6"/>
<dbReference type="EMBL" id="AMGV01000003">
    <property type="protein sequence ID" value="KEF59384.1"/>
    <property type="molecule type" value="Genomic_DNA"/>
</dbReference>
<dbReference type="Pfam" id="PF00172">
    <property type="entry name" value="Zn_clus"/>
    <property type="match status" value="1"/>
</dbReference>
<comment type="caution">
    <text evidence="13">The sequence shown here is derived from an EMBL/GenBank/DDBJ whole genome shotgun (WGS) entry which is preliminary data.</text>
</comment>
<evidence type="ECO:0000256" key="1">
    <source>
        <dbReference type="ARBA" id="ARBA00022723"/>
    </source>
</evidence>
<evidence type="ECO:0000256" key="4">
    <source>
        <dbReference type="ARBA" id="ARBA00022833"/>
    </source>
</evidence>
<dbReference type="SUPFAM" id="SSF57667">
    <property type="entry name" value="beta-beta-alpha zinc fingers"/>
    <property type="match status" value="1"/>
</dbReference>
<reference evidence="13 14" key="1">
    <citation type="submission" date="2013-03" db="EMBL/GenBank/DDBJ databases">
        <title>The Genome Sequence of Exophiala aquamarina CBS 119918.</title>
        <authorList>
            <consortium name="The Broad Institute Genomics Platform"/>
            <person name="Cuomo C."/>
            <person name="de Hoog S."/>
            <person name="Gorbushina A."/>
            <person name="Walker B."/>
            <person name="Young S.K."/>
            <person name="Zeng Q."/>
            <person name="Gargeya S."/>
            <person name="Fitzgerald M."/>
            <person name="Haas B."/>
            <person name="Abouelleil A."/>
            <person name="Allen A.W."/>
            <person name="Alvarado L."/>
            <person name="Arachchi H.M."/>
            <person name="Berlin A.M."/>
            <person name="Chapman S.B."/>
            <person name="Gainer-Dewar J."/>
            <person name="Goldberg J."/>
            <person name="Griggs A."/>
            <person name="Gujja S."/>
            <person name="Hansen M."/>
            <person name="Howarth C."/>
            <person name="Imamovic A."/>
            <person name="Ireland A."/>
            <person name="Larimer J."/>
            <person name="McCowan C."/>
            <person name="Murphy C."/>
            <person name="Pearson M."/>
            <person name="Poon T.W."/>
            <person name="Priest M."/>
            <person name="Roberts A."/>
            <person name="Saif S."/>
            <person name="Shea T."/>
            <person name="Sisk P."/>
            <person name="Sykes S."/>
            <person name="Wortman J."/>
            <person name="Nusbaum C."/>
            <person name="Birren B."/>
        </authorList>
    </citation>
    <scope>NUCLEOTIDE SEQUENCE [LARGE SCALE GENOMIC DNA]</scope>
    <source>
        <strain evidence="13 14">CBS 119918</strain>
    </source>
</reference>
<dbReference type="SUPFAM" id="SSF57701">
    <property type="entry name" value="Zn2/Cys6 DNA-binding domain"/>
    <property type="match status" value="1"/>
</dbReference>
<dbReference type="RefSeq" id="XP_013261974.1">
    <property type="nucleotide sequence ID" value="XM_013406520.1"/>
</dbReference>
<dbReference type="InterPro" id="IPR036236">
    <property type="entry name" value="Znf_C2H2_sf"/>
</dbReference>
<dbReference type="PANTHER" id="PTHR47663">
    <property type="entry name" value="XYLANOLYTIC TRANSCRIPTIONAL ACTIVATOR XLNR-RELATED"/>
    <property type="match status" value="1"/>
</dbReference>
<dbReference type="GO" id="GO:0000981">
    <property type="term" value="F:DNA-binding transcription factor activity, RNA polymerase II-specific"/>
    <property type="evidence" value="ECO:0007669"/>
    <property type="project" value="InterPro"/>
</dbReference>
<feature type="region of interest" description="Disordered" evidence="10">
    <location>
        <begin position="88"/>
        <end position="132"/>
    </location>
</feature>
<dbReference type="Pfam" id="PF00096">
    <property type="entry name" value="zf-C2H2"/>
    <property type="match status" value="1"/>
</dbReference>
<dbReference type="HOGENOM" id="CLU_006123_1_0_1"/>
<dbReference type="GO" id="GO:0008270">
    <property type="term" value="F:zinc ion binding"/>
    <property type="evidence" value="ECO:0007669"/>
    <property type="project" value="UniProtKB-KW"/>
</dbReference>
<evidence type="ECO:0000259" key="12">
    <source>
        <dbReference type="PROSITE" id="PS50157"/>
    </source>
</evidence>
<evidence type="ECO:0000256" key="8">
    <source>
        <dbReference type="ARBA" id="ARBA00023242"/>
    </source>
</evidence>
<dbReference type="PROSITE" id="PS50048">
    <property type="entry name" value="ZN2_CY6_FUNGAL_2"/>
    <property type="match status" value="1"/>
</dbReference>
<dbReference type="Gene3D" id="3.30.160.60">
    <property type="entry name" value="Classic Zinc Finger"/>
    <property type="match status" value="1"/>
</dbReference>
<evidence type="ECO:0008006" key="15">
    <source>
        <dbReference type="Google" id="ProtNLM"/>
    </source>
</evidence>
<keyword evidence="3 9" id="KW-0863">Zinc-finger</keyword>
<proteinExistence type="predicted"/>
<dbReference type="InterPro" id="IPR013087">
    <property type="entry name" value="Znf_C2H2_type"/>
</dbReference>
<sequence length="808" mass="90412">MGLKRMTRHRTPASAPCPHCGRAFARNDSLIRHLKTHTSHIEERPFHRIINEKFRACDHCRRSKIRCTGDIPCARCEVLHKNCSYEHKNTVSKASTTPPPTGSTQEQEPESSTLLSAASPSTSTREEIHGLDGPSQLLLDISAVTDEEAVPPKTTSTVGVSSPVSTRSLLPIVSIEAEDTQTSFFANKTFAFTKSTCVSPTFHILDPYSYKLPSIADSREPPTPRAQPLGNCNYPVLQYLDPFIDVDFGSKLACDLLDTYFSSAFSSRMHPTCHHLHNFILRKSDVLHPLHPRKTHPALLASMLFVAALSDKALGLFNGPEERDRVCKYLSLVTYRLLNPSRYEPLLSQEDLGLPPAAESASGWTNEDLRRALLSQQHSDSFPVSWPTDYIIALIHVSSVISGSEKKAASIRWYWHRWNVAFNLARDLKLNQEVEIYNPYPASVNHTFNCQCTVGPEVGPDTISEVHREERRRTWWLLFLMDRHLALCYNRTLALLEAECRDLLLPLDDITWQNASQLHSHGIKANGPRCMLLPMGTGRMNGPPITCTGPGLFEFFLPLMTTTGHLLDYNRAKNNPILAATGSSIWSTQEGQILRQLDLYQASLDSLSGTMHLMHRRGSEKEGTWSTSPTSLAEDSEGSHIARTVTAYAKHVLCVLRILISSKWDPLYLFDDSDLFTSSLSFKDSISHTMAASECVTQILEEDPDISFMPYFFGIQLLHGSLLLLLVAYRLQVDSGTAILTACEAVIRATEACFVTLPTDYQRQFRNVMRSAIGLAKGRRSDPADTEKQLTFVLARYRWSRNGAGLAR</sequence>
<dbReference type="GeneID" id="25279161"/>
<evidence type="ECO:0000256" key="10">
    <source>
        <dbReference type="SAM" id="MobiDB-lite"/>
    </source>
</evidence>
<accession>A0A072PGZ6</accession>
<evidence type="ECO:0000256" key="7">
    <source>
        <dbReference type="ARBA" id="ARBA00023163"/>
    </source>
</evidence>
<dbReference type="PROSITE" id="PS00463">
    <property type="entry name" value="ZN2_CY6_FUNGAL_1"/>
    <property type="match status" value="1"/>
</dbReference>
<feature type="domain" description="Zn(2)-C6 fungal-type" evidence="11">
    <location>
        <begin position="56"/>
        <end position="85"/>
    </location>
</feature>
<dbReference type="GO" id="GO:0003677">
    <property type="term" value="F:DNA binding"/>
    <property type="evidence" value="ECO:0007669"/>
    <property type="project" value="UniProtKB-KW"/>
</dbReference>
<keyword evidence="5" id="KW-0805">Transcription regulation</keyword>
<dbReference type="AlphaFoldDB" id="A0A072PGZ6"/>
<keyword evidence="6" id="KW-0238">DNA-binding</keyword>
<dbReference type="PROSITE" id="PS00028">
    <property type="entry name" value="ZINC_FINGER_C2H2_1"/>
    <property type="match status" value="1"/>
</dbReference>
<keyword evidence="7" id="KW-0804">Transcription</keyword>
<dbReference type="FunFam" id="3.30.160.60:FF:000100">
    <property type="entry name" value="Zinc finger 45-like"/>
    <property type="match status" value="1"/>
</dbReference>